<dbReference type="Proteomes" id="UP000306327">
    <property type="component" value="Unassembled WGS sequence"/>
</dbReference>
<dbReference type="EMBL" id="QGAL01000004">
    <property type="protein sequence ID" value="TKK17846.1"/>
    <property type="molecule type" value="Genomic_DNA"/>
</dbReference>
<evidence type="ECO:0000313" key="2">
    <source>
        <dbReference type="Proteomes" id="UP000306327"/>
    </source>
</evidence>
<accession>A0AB38P3Y7</accession>
<dbReference type="AlphaFoldDB" id="A0AB38P3Y7"/>
<proteinExistence type="predicted"/>
<name>A0AB38P3Y7_9ENTR</name>
<protein>
    <submittedName>
        <fullName evidence="1">Uncharacterized protein</fullName>
    </submittedName>
</protein>
<sequence length="212" mass="24425">MENKIKGAEIWSVNYQTRSILANDDTRWITTISGDIIASDDDGEERLAGRVKYYRIHANDAMENGYRPEDIIDLTSNTAHFLGIIFDNGGCYFRRKIQNLFDTEILNSDLLLVDRIEILPPFRGKNVFLQVINDGIRCVGGQAELIALKAFPLQFEVSSEDEEHIRWQEKMANNLFCQDQKKALRRLTRYYQKMGFIKISDTGVMVKPVVQL</sequence>
<comment type="caution">
    <text evidence="1">The sequence shown here is derived from an EMBL/GenBank/DDBJ whole genome shotgun (WGS) entry which is preliminary data.</text>
</comment>
<dbReference type="RefSeq" id="WP_137272960.1">
    <property type="nucleotide sequence ID" value="NZ_QGAL01000004.1"/>
</dbReference>
<gene>
    <name evidence="1" type="ORF">EcCFBP13530_16010</name>
</gene>
<reference evidence="1 2" key="1">
    <citation type="journal article" date="2019" name="Sci. Rep.">
        <title>Differences in resource use lead to coexistence of seed-transmitted microbial populations.</title>
        <authorList>
            <person name="Torres-Cortes G."/>
            <person name="Garcia B.J."/>
            <person name="Compant S."/>
            <person name="Rezki S."/>
            <person name="Jones P."/>
            <person name="Preveaux A."/>
            <person name="Briand M."/>
            <person name="Roulet A."/>
            <person name="Bouchez O."/>
            <person name="Jacobson D."/>
            <person name="Barret M."/>
        </authorList>
    </citation>
    <scope>NUCLEOTIDE SEQUENCE [LARGE SCALE GENOMIC DNA]</scope>
    <source>
        <strain evidence="1 2">CFBP13530</strain>
    </source>
</reference>
<evidence type="ECO:0000313" key="1">
    <source>
        <dbReference type="EMBL" id="TKK17846.1"/>
    </source>
</evidence>
<organism evidence="1 2">
    <name type="scientific">Enterobacter cancerogenus</name>
    <dbReference type="NCBI Taxonomy" id="69218"/>
    <lineage>
        <taxon>Bacteria</taxon>
        <taxon>Pseudomonadati</taxon>
        <taxon>Pseudomonadota</taxon>
        <taxon>Gammaproteobacteria</taxon>
        <taxon>Enterobacterales</taxon>
        <taxon>Enterobacteriaceae</taxon>
        <taxon>Enterobacter</taxon>
        <taxon>Enterobacter cloacae complex</taxon>
    </lineage>
</organism>